<dbReference type="GO" id="GO:0036503">
    <property type="term" value="P:ERAD pathway"/>
    <property type="evidence" value="ECO:0007669"/>
    <property type="project" value="TreeGrafter"/>
</dbReference>
<dbReference type="PANTHER" id="PTHR11226:SF0">
    <property type="entry name" value="UDP-GLUCOSE:GLYCOPROTEIN GLUCOSYLTRANSFERASE"/>
    <property type="match status" value="1"/>
</dbReference>
<dbReference type="InterPro" id="IPR040693">
    <property type="entry name" value="UGGT_TRXL_1"/>
</dbReference>
<feature type="region of interest" description="Disordered" evidence="9">
    <location>
        <begin position="292"/>
        <end position="313"/>
    </location>
</feature>
<dbReference type="Pfam" id="PF18402">
    <property type="entry name" value="Thioredoxin_14"/>
    <property type="match status" value="1"/>
</dbReference>
<dbReference type="InterPro" id="IPR009448">
    <property type="entry name" value="UDP-g_GGtrans"/>
</dbReference>
<dbReference type="OrthoDB" id="27683at2759"/>
<comment type="subcellular location">
    <subcellularLocation>
        <location evidence="2">Endoplasmic reticulum lumen</location>
    </subcellularLocation>
</comment>
<dbReference type="GO" id="GO:0018279">
    <property type="term" value="P:protein N-linked glycosylation via asparagine"/>
    <property type="evidence" value="ECO:0007669"/>
    <property type="project" value="TreeGrafter"/>
</dbReference>
<feature type="domain" description="UGGT thioredoxin-like" evidence="11">
    <location>
        <begin position="141"/>
        <end position="287"/>
    </location>
</feature>
<accession>A0A0D6EHG5</accession>
<dbReference type="InterPro" id="IPR040692">
    <property type="entry name" value="UGGT_TRXL_3"/>
</dbReference>
<feature type="signal peptide" evidence="10">
    <location>
        <begin position="1"/>
        <end position="19"/>
    </location>
</feature>
<evidence type="ECO:0000259" key="12">
    <source>
        <dbReference type="Pfam" id="PF18401"/>
    </source>
</evidence>
<sequence>MKAVAWLLLALAGPPGLAAAHSSPPVSARIETAWPAPDLVTQYLCAPLLSLRPRRQLTHRLRNRETLALEVPAHLFPFISFLASHPTSHRSLDPPLRAASLSASEPYSSQGISAAFVPEGTLQHNETLAVLEAAAARSLLFRGKGVRQSMGLALANREASVAIEAMRGLWEEREREVTAGTTNGGGEGETTGAGATRAGCESWIDVAEKKACSVDEFWKVVGEEQKDGKLPIILPETLRPSERPRLYPFDHVSPPGNNPHLPRVVLYGSPTSPSFQSLFAFLYQLSEPKPLPVIDPKSSTPSAATPGAAAPHPPRLQFALRWKPSSGTIKSNEKLVLSGYGAALDVKKSDYLAIDDRMSAASAGEEGESSSALDRDAPLEIEGDMPLKMEPVKKSDIAELSVRATDFIMSSDAPFQAFTALTSSFPLMASHLSTVVRNVSSHLLSEVAANQMSFPALTMRPFFSLNGMALTDAQVDPFALLRLMRKERKYVTDLEALDKHLSSKAAREILINGQAKSGEQGKTQQRVEAEVLGELFDATDRDEGEHVILWWNDLEKDRRYKSWSTSVRDLLRPVYPGSMNLIAKNLNNVIFVLDLSQPAALALLAENVKQFVSRGIPVRFGLVPVVGESGDAESVETMLAQVVWYLVDALGRAPTMSFLTDLYTASPEAPITPDLLLRAYMRLAAQSTHVEGGPLASFHAIQDGVYTKSESLTSRLSKTREYLKRLGIPLAKGENEGEKSAIGAFFMNGAYFPIDDEFSQNLQRTLGLHTQFLQQEVYIGALTNDMDAKSFFADLPTTHKRRNPYIFPSAETNPLRIVNLVDAFKGVDPAVMESFYIEGVTGMVDNETGFDIEDPPAAATMFIIADLNEPAGIQLAKAALQLAVRPSSSLSFLMLTNVDPLEQDKNTSVRISFIHNPVEHYEAHPWTFSNLLYLLHSYQALEDVLPIEFINWIDLTLDVGGPLPRHGMTWTEENPLRSVLLKGVEGKQAGEASLFWEELQWLSHQLGFQPGQNGIVINGRVVGPFPDGAFGLADVRALLSYELEKRIYPVVAAIQGTDFDTSLLERSHQSHLFNLASSIVQEAYLPDSAASIFGTGAVERRRDYVALHGNHSAFTNGNLRSALYEIVVVVDPATELAQRWAPIIQTLASLDTVHLDVYLNPNFHLTELPIKRFYQYTFSSALEFDELTGKELQPSVRFDGIPEDVLLTFGIDAQQSWLAFPKTSVHDLDNIRLVDLPEWSRKKGVAAVLELESIIVEGHARDMPSSKPPRGLQLELRSGGKASPNEKRVDTIVMANLGYFQFKANPGPWRLTIRPGKSSDVFDMESIGANGWKSGDVSETGDSLVVSTLEGLTLYPRFRRKPGHELTELLDELADVAAKRESASLLNRLKSMIPFLAPQSGSTDLITTSKRADINVFTVASGLLYERMAFIMIVSVLRHTKSTVKFWFIQNFLSPSFKAFIPHMAREYGFDYELVTYKWPHWLRAQKEKQRTIWGRILFLDVLFPLELDRVIFVDSDQWVAVLCPLSHRALTFTSCRIVRADLKELIDLDLQGAPYAYAPMGNDREETKGFRFWETGYWKQHLAGKPYHISALYVVDLDRFRQIAAGDRLRQQYQGLSADPNSLANLDQDLPNNMQTSIPIVRPFSRLTCSQALIGASAIQYTLDRSWLWCQTWCSDESLEQAKTIDLCNNPLTKEPKLVRAKRLIPEWITYDEEVAALARRIAESSASSPGEVAAFGTKADELEQAVQQQKEREEVLGEMKGADLVKDEL</sequence>
<evidence type="ECO:0000256" key="1">
    <source>
        <dbReference type="ARBA" id="ARBA00001913"/>
    </source>
</evidence>
<dbReference type="GO" id="GO:0005788">
    <property type="term" value="C:endoplasmic reticulum lumen"/>
    <property type="evidence" value="ECO:0007669"/>
    <property type="project" value="UniProtKB-SubCell"/>
</dbReference>
<dbReference type="Pfam" id="PF18400">
    <property type="entry name" value="Thioredoxin_12"/>
    <property type="match status" value="1"/>
</dbReference>
<dbReference type="UniPathway" id="UPA00378"/>
<evidence type="ECO:0000313" key="16">
    <source>
        <dbReference type="EMBL" id="CEQ39030.1"/>
    </source>
</evidence>
<dbReference type="PANTHER" id="PTHR11226">
    <property type="entry name" value="UDP-GLUCOSE GLYCOPROTEIN:GLUCOSYLTRANSFERASE"/>
    <property type="match status" value="1"/>
</dbReference>
<protein>
    <submittedName>
        <fullName evidence="16">SPOSA6832_00507-mRNA-1:cds</fullName>
    </submittedName>
</protein>
<evidence type="ECO:0000256" key="2">
    <source>
        <dbReference type="ARBA" id="ARBA00004319"/>
    </source>
</evidence>
<dbReference type="GO" id="GO:0003980">
    <property type="term" value="F:UDP-glucose:glycoprotein glucosyltransferase activity"/>
    <property type="evidence" value="ECO:0007669"/>
    <property type="project" value="InterPro"/>
</dbReference>
<comment type="pathway">
    <text evidence="3">Protein modification; protein glycosylation.</text>
</comment>
<organism evidence="16 17">
    <name type="scientific">Sporidiobolus salmonicolor</name>
    <name type="common">Yeast-like fungus</name>
    <name type="synonym">Sporobolomyces salmonicolor</name>
    <dbReference type="NCBI Taxonomy" id="5005"/>
    <lineage>
        <taxon>Eukaryota</taxon>
        <taxon>Fungi</taxon>
        <taxon>Dikarya</taxon>
        <taxon>Basidiomycota</taxon>
        <taxon>Pucciniomycotina</taxon>
        <taxon>Microbotryomycetes</taxon>
        <taxon>Sporidiobolales</taxon>
        <taxon>Sporidiobolaceae</taxon>
        <taxon>Sporobolomyces</taxon>
    </lineage>
</organism>
<dbReference type="EMBL" id="CENE01000002">
    <property type="protein sequence ID" value="CEQ39030.1"/>
    <property type="molecule type" value="Genomic_DNA"/>
</dbReference>
<evidence type="ECO:0000256" key="3">
    <source>
        <dbReference type="ARBA" id="ARBA00004922"/>
    </source>
</evidence>
<comment type="cofactor">
    <cofactor evidence="1">
        <name>Ca(2+)</name>
        <dbReference type="ChEBI" id="CHEBI:29108"/>
    </cofactor>
</comment>
<feature type="compositionally biased region" description="Low complexity" evidence="9">
    <location>
        <begin position="298"/>
        <end position="310"/>
    </location>
</feature>
<evidence type="ECO:0000256" key="4">
    <source>
        <dbReference type="ARBA" id="ARBA00006351"/>
    </source>
</evidence>
<evidence type="ECO:0000256" key="8">
    <source>
        <dbReference type="ARBA" id="ARBA00023180"/>
    </source>
</evidence>
<dbReference type="Pfam" id="PF18401">
    <property type="entry name" value="Thioredoxin_13"/>
    <property type="match status" value="1"/>
</dbReference>
<dbReference type="CDD" id="cd06432">
    <property type="entry name" value="GT8_HUGT1_C_like"/>
    <property type="match status" value="1"/>
</dbReference>
<proteinExistence type="inferred from homology"/>
<dbReference type="SUPFAM" id="SSF53448">
    <property type="entry name" value="Nucleotide-diphospho-sugar transferases"/>
    <property type="match status" value="1"/>
</dbReference>
<evidence type="ECO:0000259" key="14">
    <source>
        <dbReference type="Pfam" id="PF18403"/>
    </source>
</evidence>
<keyword evidence="7" id="KW-0256">Endoplasmic reticulum</keyword>
<evidence type="ECO:0000313" key="17">
    <source>
        <dbReference type="Proteomes" id="UP000243876"/>
    </source>
</evidence>
<evidence type="ECO:0000259" key="15">
    <source>
        <dbReference type="Pfam" id="PF18404"/>
    </source>
</evidence>
<feature type="domain" description="UGGT thioredoxin-like" evidence="13">
    <location>
        <begin position="536"/>
        <end position="806"/>
    </location>
</feature>
<dbReference type="GO" id="GO:0051082">
    <property type="term" value="F:unfolded protein binding"/>
    <property type="evidence" value="ECO:0007669"/>
    <property type="project" value="TreeGrafter"/>
</dbReference>
<gene>
    <name evidence="16" type="primary">SPOSA6832_00507</name>
</gene>
<evidence type="ECO:0000256" key="9">
    <source>
        <dbReference type="SAM" id="MobiDB-lite"/>
    </source>
</evidence>
<feature type="chain" id="PRO_5002303247" evidence="10">
    <location>
        <begin position="20"/>
        <end position="1771"/>
    </location>
</feature>
<dbReference type="Proteomes" id="UP000243876">
    <property type="component" value="Unassembled WGS sequence"/>
</dbReference>
<feature type="compositionally biased region" description="Basic and acidic residues" evidence="9">
    <location>
        <begin position="1751"/>
        <end position="1771"/>
    </location>
</feature>
<feature type="region of interest" description="Disordered" evidence="9">
    <location>
        <begin position="177"/>
        <end position="196"/>
    </location>
</feature>
<keyword evidence="6 10" id="KW-0732">Signal</keyword>
<evidence type="ECO:0000256" key="10">
    <source>
        <dbReference type="SAM" id="SignalP"/>
    </source>
</evidence>
<keyword evidence="17" id="KW-1185">Reference proteome</keyword>
<keyword evidence="5" id="KW-0808">Transferase</keyword>
<keyword evidence="8" id="KW-0325">Glycoprotein</keyword>
<dbReference type="InterPro" id="IPR040525">
    <property type="entry name" value="UGGT_TRXL_4"/>
</dbReference>
<feature type="region of interest" description="Disordered" evidence="9">
    <location>
        <begin position="1748"/>
        <end position="1771"/>
    </location>
</feature>
<evidence type="ECO:0000256" key="6">
    <source>
        <dbReference type="ARBA" id="ARBA00022729"/>
    </source>
</evidence>
<dbReference type="Gene3D" id="3.90.550.10">
    <property type="entry name" value="Spore Coat Polysaccharide Biosynthesis Protein SpsA, Chain A"/>
    <property type="match status" value="1"/>
</dbReference>
<dbReference type="Pfam" id="PF18403">
    <property type="entry name" value="Thioredoxin_15"/>
    <property type="match status" value="1"/>
</dbReference>
<evidence type="ECO:0000259" key="13">
    <source>
        <dbReference type="Pfam" id="PF18402"/>
    </source>
</evidence>
<name>A0A0D6EHG5_SPOSA</name>
<feature type="non-terminal residue" evidence="16">
    <location>
        <position position="1"/>
    </location>
</feature>
<feature type="compositionally biased region" description="Gly residues" evidence="9">
    <location>
        <begin position="182"/>
        <end position="191"/>
    </location>
</feature>
<comment type="similarity">
    <text evidence="4">Belongs to the glycosyltransferase 8 family.</text>
</comment>
<dbReference type="Pfam" id="PF18404">
    <property type="entry name" value="Glyco_transf_24"/>
    <property type="match status" value="1"/>
</dbReference>
<evidence type="ECO:0000256" key="5">
    <source>
        <dbReference type="ARBA" id="ARBA00022679"/>
    </source>
</evidence>
<dbReference type="InterPro" id="IPR029044">
    <property type="entry name" value="Nucleotide-diphossugar_trans"/>
</dbReference>
<dbReference type="Pfam" id="PF06427">
    <property type="entry name" value="UDP-g_GGTase"/>
    <property type="match status" value="1"/>
</dbReference>
<feature type="domain" description="UDP-glucose:glycoprotein glucosyltransferase thioredoxin-like" evidence="14">
    <location>
        <begin position="904"/>
        <end position="1080"/>
    </location>
</feature>
<evidence type="ECO:0000259" key="11">
    <source>
        <dbReference type="Pfam" id="PF18400"/>
    </source>
</evidence>
<dbReference type="InterPro" id="IPR040497">
    <property type="entry name" value="Glyco_transf_24"/>
</dbReference>
<dbReference type="InterPro" id="IPR040694">
    <property type="entry name" value="UGGT_TRXL_2"/>
</dbReference>
<feature type="region of interest" description="Disordered" evidence="9">
    <location>
        <begin position="1261"/>
        <end position="1283"/>
    </location>
</feature>
<feature type="domain" description="UGGT thioredoxin-like" evidence="12">
    <location>
        <begin position="388"/>
        <end position="516"/>
    </location>
</feature>
<reference evidence="17" key="1">
    <citation type="submission" date="2015-02" db="EMBL/GenBank/DDBJ databases">
        <authorList>
            <person name="Gon?alves P."/>
        </authorList>
    </citation>
    <scope>NUCLEOTIDE SEQUENCE [LARGE SCALE GENOMIC DNA]</scope>
</reference>
<evidence type="ECO:0000256" key="7">
    <source>
        <dbReference type="ARBA" id="ARBA00022824"/>
    </source>
</evidence>
<feature type="domain" description="Glucosyltransferase 24 catalytic" evidence="15">
    <location>
        <begin position="1414"/>
        <end position="1718"/>
    </location>
</feature>